<accession>A0A6J8CPB6</accession>
<keyword evidence="2" id="KW-0802">TPR repeat</keyword>
<dbReference type="Pfam" id="PF00515">
    <property type="entry name" value="TPR_1"/>
    <property type="match status" value="1"/>
</dbReference>
<dbReference type="InterPro" id="IPR011990">
    <property type="entry name" value="TPR-like_helical_dom_sf"/>
</dbReference>
<dbReference type="Gene3D" id="1.25.40.10">
    <property type="entry name" value="Tetratricopeptide repeat domain"/>
    <property type="match status" value="1"/>
</dbReference>
<name>A0A6J8CPB6_MYTCO</name>
<keyword evidence="4" id="KW-1185">Reference proteome</keyword>
<evidence type="ECO:0000313" key="3">
    <source>
        <dbReference type="EMBL" id="CAC5396752.1"/>
    </source>
</evidence>
<sequence>MESSEKPKLVSDIEKIETAERFKKEGNEQYKAKNYKAAIGKYHRAIIQLKAVGQNKNIGNIMGLSADNTDIPTEVKDRTNTLKGDCYNNLAACMLQQEEPNYEKIVEHCNNVLEASKGNVKALYRKGVACYHLKNYEEALKYLQQSKQTDTLTRKYLTLCKEEIHKQEQELRTAYKKMFTQPT</sequence>
<proteinExistence type="predicted"/>
<dbReference type="AlphaFoldDB" id="A0A6J8CPB6"/>
<gene>
    <name evidence="3" type="ORF">MCOR_31270</name>
</gene>
<organism evidence="3 4">
    <name type="scientific">Mytilus coruscus</name>
    <name type="common">Sea mussel</name>
    <dbReference type="NCBI Taxonomy" id="42192"/>
    <lineage>
        <taxon>Eukaryota</taxon>
        <taxon>Metazoa</taxon>
        <taxon>Spiralia</taxon>
        <taxon>Lophotrochozoa</taxon>
        <taxon>Mollusca</taxon>
        <taxon>Bivalvia</taxon>
        <taxon>Autobranchia</taxon>
        <taxon>Pteriomorphia</taxon>
        <taxon>Mytilida</taxon>
        <taxon>Mytiloidea</taxon>
        <taxon>Mytilidae</taxon>
        <taxon>Mytilinae</taxon>
        <taxon>Mytilus</taxon>
    </lineage>
</organism>
<dbReference type="PANTHER" id="PTHR11242:SF18">
    <property type="entry name" value="PEPTIDYLPROLYL ISOMERASE"/>
    <property type="match status" value="1"/>
</dbReference>
<dbReference type="PANTHER" id="PTHR11242">
    <property type="entry name" value="ARYL HYDROCARBON RECEPTOR INTERACTING PROTEIN RELATED"/>
    <property type="match status" value="1"/>
</dbReference>
<dbReference type="OrthoDB" id="433738at2759"/>
<dbReference type="SUPFAM" id="SSF48452">
    <property type="entry name" value="TPR-like"/>
    <property type="match status" value="1"/>
</dbReference>
<protein>
    <submittedName>
        <fullName evidence="3">Uncharacterized protein</fullName>
    </submittedName>
</protein>
<dbReference type="InterPro" id="IPR039663">
    <property type="entry name" value="AIP/AIPL1/TTC9"/>
</dbReference>
<keyword evidence="1" id="KW-0677">Repeat</keyword>
<evidence type="ECO:0000256" key="2">
    <source>
        <dbReference type="ARBA" id="ARBA00022803"/>
    </source>
</evidence>
<evidence type="ECO:0000313" key="4">
    <source>
        <dbReference type="Proteomes" id="UP000507470"/>
    </source>
</evidence>
<dbReference type="Proteomes" id="UP000507470">
    <property type="component" value="Unassembled WGS sequence"/>
</dbReference>
<evidence type="ECO:0000256" key="1">
    <source>
        <dbReference type="ARBA" id="ARBA00022737"/>
    </source>
</evidence>
<dbReference type="InterPro" id="IPR019734">
    <property type="entry name" value="TPR_rpt"/>
</dbReference>
<dbReference type="SMART" id="SM00028">
    <property type="entry name" value="TPR"/>
    <property type="match status" value="2"/>
</dbReference>
<dbReference type="EMBL" id="CACVKT020005642">
    <property type="protein sequence ID" value="CAC5396752.1"/>
    <property type="molecule type" value="Genomic_DNA"/>
</dbReference>
<reference evidence="3 4" key="1">
    <citation type="submission" date="2020-06" db="EMBL/GenBank/DDBJ databases">
        <authorList>
            <person name="Li R."/>
            <person name="Bekaert M."/>
        </authorList>
    </citation>
    <scope>NUCLEOTIDE SEQUENCE [LARGE SCALE GENOMIC DNA]</scope>
    <source>
        <strain evidence="4">wild</strain>
    </source>
</reference>